<evidence type="ECO:0000313" key="4">
    <source>
        <dbReference type="EMBL" id="RSH77406.1"/>
    </source>
</evidence>
<dbReference type="GeneID" id="39587912"/>
<dbReference type="InterPro" id="IPR049207">
    <property type="entry name" value="DUF4246_N"/>
</dbReference>
<dbReference type="AlphaFoldDB" id="A0A427XF04"/>
<feature type="region of interest" description="Disordered" evidence="1">
    <location>
        <begin position="300"/>
        <end position="344"/>
    </location>
</feature>
<comment type="caution">
    <text evidence="4">The sequence shown here is derived from an EMBL/GenBank/DDBJ whole genome shotgun (WGS) entry which is preliminary data.</text>
</comment>
<dbReference type="OrthoDB" id="415532at2759"/>
<feature type="domain" description="DUF4246" evidence="3">
    <location>
        <begin position="14"/>
        <end position="89"/>
    </location>
</feature>
<feature type="compositionally biased region" description="Polar residues" evidence="1">
    <location>
        <begin position="177"/>
        <end position="186"/>
    </location>
</feature>
<evidence type="ECO:0000259" key="2">
    <source>
        <dbReference type="Pfam" id="PF14033"/>
    </source>
</evidence>
<dbReference type="InterPro" id="IPR025340">
    <property type="entry name" value="DUF4246"/>
</dbReference>
<accession>A0A427XF04</accession>
<dbReference type="Proteomes" id="UP000279236">
    <property type="component" value="Unassembled WGS sequence"/>
</dbReference>
<evidence type="ECO:0000256" key="1">
    <source>
        <dbReference type="SAM" id="MobiDB-lite"/>
    </source>
</evidence>
<proteinExistence type="predicted"/>
<sequence length="767" mass="87533">MPVNSSATFEVRRPGLGLPLDYYLSNGPLDDPEGDVFPSALVDENTHWRANTITTRERGMLWFINLVTEKPNWTTDVFDDAVVARWRAELDRKVSDVVAREEEGEEQLYRVLRERRLAQIERRRVRREARRAAREAVLAEQGPAAVQAEAAIRGNRRRARMPSLDESDGTPEEDSDTGPTVKSTTKVDPLRRGFSNEMFDYCIAELRDKATIHDKHGIVSVFDGAGAVFKTDGIPPTLRKALQSASERLEASPDTQDFREGFGGARVRDLIDPSLWPLVYGRTRVLRDRDLTRETCLEAFGSGETIPPAPHPHGPRQASGGEEHDTSFSSLGEAAATEETPDEARHANTRLLSYKFQWLPCEVEVDHEGAHITSYINNLHPVQHSELYTAVEGVLTKTLPLLDAVYDRVMTWDTTWSDELWPLDRWGHGREIDEMSSDPRWQTRIVYEEQSRLCLTPGECSLNDRGICGWHYTPENKRLDERMTNTSDSEEMEKISAIHYTAWQRYEEQWETTHPWKTLEPREYQYLGHRDYRLAGPWFNGKRHLQVIVKMVTITLSPDSPSYPGGQWHVEGTLNERICASSLYYYDMDNITETRLAFRTVANGERIPDHFGCRPGNGFGVYGFDIPASHMGPIVQDLGSIQAREGRLIAFPNAYQHRIEPFQLADNSRPGHRKILAIFLVDPATPIVSTANVPPQQRHWGSLHHLDTSLPPELRDVIYDDLGAPFDRREAFKLRRQLMEERDNLCQTSANINRRRKPPRMLAGHSD</sequence>
<feature type="region of interest" description="Disordered" evidence="1">
    <location>
        <begin position="151"/>
        <end position="189"/>
    </location>
</feature>
<dbReference type="PANTHER" id="PTHR33119">
    <property type="entry name" value="IFI3P"/>
    <property type="match status" value="1"/>
</dbReference>
<dbReference type="EMBL" id="RSCE01000016">
    <property type="protein sequence ID" value="RSH77406.1"/>
    <property type="molecule type" value="Genomic_DNA"/>
</dbReference>
<dbReference type="Pfam" id="PF21666">
    <property type="entry name" value="DUF4246_N"/>
    <property type="match status" value="1"/>
</dbReference>
<feature type="compositionally biased region" description="Acidic residues" evidence="1">
    <location>
        <begin position="165"/>
        <end position="176"/>
    </location>
</feature>
<keyword evidence="5" id="KW-1185">Reference proteome</keyword>
<dbReference type="STRING" id="105984.A0A427XF04"/>
<organism evidence="4 5">
    <name type="scientific">Apiotrichum porosum</name>
    <dbReference type="NCBI Taxonomy" id="105984"/>
    <lineage>
        <taxon>Eukaryota</taxon>
        <taxon>Fungi</taxon>
        <taxon>Dikarya</taxon>
        <taxon>Basidiomycota</taxon>
        <taxon>Agaricomycotina</taxon>
        <taxon>Tremellomycetes</taxon>
        <taxon>Trichosporonales</taxon>
        <taxon>Trichosporonaceae</taxon>
        <taxon>Apiotrichum</taxon>
    </lineage>
</organism>
<dbReference type="Pfam" id="PF14033">
    <property type="entry name" value="DUF4246"/>
    <property type="match status" value="1"/>
</dbReference>
<evidence type="ECO:0000313" key="5">
    <source>
        <dbReference type="Proteomes" id="UP000279236"/>
    </source>
</evidence>
<feature type="domain" description="DUF4246" evidence="2">
    <location>
        <begin position="197"/>
        <end position="700"/>
    </location>
</feature>
<protein>
    <submittedName>
        <fullName evidence="4">Uncharacterized protein</fullName>
    </submittedName>
</protein>
<name>A0A427XF04_9TREE</name>
<gene>
    <name evidence="4" type="ORF">EHS24_003369</name>
</gene>
<evidence type="ECO:0000259" key="3">
    <source>
        <dbReference type="Pfam" id="PF21666"/>
    </source>
</evidence>
<reference evidence="4 5" key="1">
    <citation type="submission" date="2018-11" db="EMBL/GenBank/DDBJ databases">
        <title>Genome sequence of Apiotrichum porosum DSM 27194.</title>
        <authorList>
            <person name="Aliyu H."/>
            <person name="Gorte O."/>
            <person name="Ochsenreither K."/>
        </authorList>
    </citation>
    <scope>NUCLEOTIDE SEQUENCE [LARGE SCALE GENOMIC DNA]</scope>
    <source>
        <strain evidence="4 5">DSM 27194</strain>
    </source>
</reference>
<dbReference type="InterPro" id="IPR049192">
    <property type="entry name" value="DUF4246_C"/>
</dbReference>
<dbReference type="PANTHER" id="PTHR33119:SF1">
    <property type="entry name" value="FE2OG DIOXYGENASE DOMAIN-CONTAINING PROTEIN"/>
    <property type="match status" value="1"/>
</dbReference>
<dbReference type="RefSeq" id="XP_028472553.1">
    <property type="nucleotide sequence ID" value="XM_028619057.1"/>
</dbReference>